<evidence type="ECO:0000313" key="9">
    <source>
        <dbReference type="Proteomes" id="UP000637769"/>
    </source>
</evidence>
<name>A0ABQ1M723_9PROT</name>
<evidence type="ECO:0000256" key="3">
    <source>
        <dbReference type="ARBA" id="ARBA00023295"/>
    </source>
</evidence>
<dbReference type="PANTHER" id="PTHR42800:SF1">
    <property type="entry name" value="EXOINULINASE INUD (AFU_ORTHOLOGUE AFUA_5G00480)"/>
    <property type="match status" value="1"/>
</dbReference>
<evidence type="ECO:0000259" key="6">
    <source>
        <dbReference type="Pfam" id="PF00251"/>
    </source>
</evidence>
<proteinExistence type="inferred from homology"/>
<keyword evidence="2 4" id="KW-0378">Hydrolase</keyword>
<evidence type="ECO:0000256" key="1">
    <source>
        <dbReference type="ARBA" id="ARBA00009902"/>
    </source>
</evidence>
<dbReference type="SUPFAM" id="SSF75005">
    <property type="entry name" value="Arabinanase/levansucrase/invertase"/>
    <property type="match status" value="1"/>
</dbReference>
<dbReference type="InterPro" id="IPR018053">
    <property type="entry name" value="Glyco_hydro_32_AS"/>
</dbReference>
<dbReference type="Proteomes" id="UP000637769">
    <property type="component" value="Unassembled WGS sequence"/>
</dbReference>
<reference evidence="9" key="1">
    <citation type="journal article" date="2019" name="Int. J. Syst. Evol. Microbiol.">
        <title>The Global Catalogue of Microorganisms (GCM) 10K type strain sequencing project: providing services to taxonomists for standard genome sequencing and annotation.</title>
        <authorList>
            <consortium name="The Broad Institute Genomics Platform"/>
            <consortium name="The Broad Institute Genome Sequencing Center for Infectious Disease"/>
            <person name="Wu L."/>
            <person name="Ma J."/>
        </authorList>
    </citation>
    <scope>NUCLEOTIDE SEQUENCE [LARGE SCALE GENOMIC DNA]</scope>
    <source>
        <strain evidence="9">CCM 7132</strain>
    </source>
</reference>
<dbReference type="InterPro" id="IPR001362">
    <property type="entry name" value="Glyco_hydro_32"/>
</dbReference>
<dbReference type="SMART" id="SM00640">
    <property type="entry name" value="Glyco_32"/>
    <property type="match status" value="1"/>
</dbReference>
<feature type="signal peptide" evidence="5">
    <location>
        <begin position="1"/>
        <end position="42"/>
    </location>
</feature>
<organism evidence="8 9">
    <name type="scientific">Asaia siamensis</name>
    <dbReference type="NCBI Taxonomy" id="110479"/>
    <lineage>
        <taxon>Bacteria</taxon>
        <taxon>Pseudomonadati</taxon>
        <taxon>Pseudomonadota</taxon>
        <taxon>Alphaproteobacteria</taxon>
        <taxon>Acetobacterales</taxon>
        <taxon>Acetobacteraceae</taxon>
        <taxon>Asaia</taxon>
    </lineage>
</organism>
<sequence length="547" mass="60226">MLRLASVLPPFTLKPTRIIARRLRSFAAPLALVALSIAPAQAAPATDPLPDTALWRPALHYTPSAHWMNDPNGPFFLNGTWHLYYQCNPDGMVWGHTSWGHATSPDLLHWQEQPVALPATQGHDIFSGSVVYDRDNRSGLGTAASPPLLALYTTVFSGDPAHPDGTQAQSVALSPDQGRSFVPHEGNPVLTLHPDSRQFRDPSVIWYAPGKYWVMTTVVADAQVVKLYRSTDLLHWDFLSDFQPSGYRKPGMLWEMPLLIPLPLDGNDHDLRWVMIVSVNPWSIAGGSGVQYFVGHFDGTKFTPDNLPQEGADPAAYRWLDHGADNYAAIRFANAPDQRPRLISWMSNWAYADKLPTSPWRGQMTLPVSLSLRSDHGAITLQQNPAPEYEHFAQAHPGRNFTARRLAAGASWHLAMKSSVQDIAVTLKSAGRGKAGLVLRQSADGKEGTRISYDFATHLLTLDRRHSGKTGFSSNFSLVHIAQLAPRNDTITLHIVVDRNSVELFANGGDLRMTDLIFPQENSNDMTLFATGAPTLADTLHVADLAP</sequence>
<dbReference type="RefSeq" id="WP_188426816.1">
    <property type="nucleotide sequence ID" value="NZ_BMCH01000005.1"/>
</dbReference>
<dbReference type="PROSITE" id="PS00609">
    <property type="entry name" value="GLYCOSYL_HYDROL_F32"/>
    <property type="match status" value="1"/>
</dbReference>
<feature type="chain" id="PRO_5045275796" evidence="5">
    <location>
        <begin position="43"/>
        <end position="547"/>
    </location>
</feature>
<dbReference type="InterPro" id="IPR013320">
    <property type="entry name" value="ConA-like_dom_sf"/>
</dbReference>
<dbReference type="Gene3D" id="2.60.120.560">
    <property type="entry name" value="Exo-inulinase, domain 1"/>
    <property type="match status" value="1"/>
</dbReference>
<keyword evidence="3 4" id="KW-0326">Glycosidase</keyword>
<dbReference type="SUPFAM" id="SSF49899">
    <property type="entry name" value="Concanavalin A-like lectins/glucanases"/>
    <property type="match status" value="1"/>
</dbReference>
<feature type="domain" description="Glycosyl hydrolase family 32 C-terminal" evidence="7">
    <location>
        <begin position="416"/>
        <end position="535"/>
    </location>
</feature>
<gene>
    <name evidence="8" type="primary">sacC</name>
    <name evidence="8" type="ORF">GCM10007207_22040</name>
</gene>
<dbReference type="InterPro" id="IPR023296">
    <property type="entry name" value="Glyco_hydro_beta-prop_sf"/>
</dbReference>
<dbReference type="InterPro" id="IPR013189">
    <property type="entry name" value="Glyco_hydro_32_C"/>
</dbReference>
<dbReference type="Pfam" id="PF00251">
    <property type="entry name" value="Glyco_hydro_32N"/>
    <property type="match status" value="1"/>
</dbReference>
<keyword evidence="5" id="KW-0732">Signal</keyword>
<evidence type="ECO:0000256" key="2">
    <source>
        <dbReference type="ARBA" id="ARBA00022801"/>
    </source>
</evidence>
<dbReference type="PANTHER" id="PTHR42800">
    <property type="entry name" value="EXOINULINASE INUD (AFU_ORTHOLOGUE AFUA_5G00480)"/>
    <property type="match status" value="1"/>
</dbReference>
<dbReference type="InterPro" id="IPR013148">
    <property type="entry name" value="Glyco_hydro_32_N"/>
</dbReference>
<feature type="domain" description="Glycosyl hydrolase family 32 N-terminal" evidence="6">
    <location>
        <begin position="60"/>
        <end position="378"/>
    </location>
</feature>
<evidence type="ECO:0000313" key="8">
    <source>
        <dbReference type="EMBL" id="GGC36048.1"/>
    </source>
</evidence>
<comment type="caution">
    <text evidence="8">The sequence shown here is derived from an EMBL/GenBank/DDBJ whole genome shotgun (WGS) entry which is preliminary data.</text>
</comment>
<evidence type="ECO:0000256" key="4">
    <source>
        <dbReference type="RuleBase" id="RU362110"/>
    </source>
</evidence>
<comment type="similarity">
    <text evidence="1 4">Belongs to the glycosyl hydrolase 32 family.</text>
</comment>
<dbReference type="CDD" id="cd18622">
    <property type="entry name" value="GH32_Inu-like"/>
    <property type="match status" value="1"/>
</dbReference>
<dbReference type="EMBL" id="BMCH01000005">
    <property type="protein sequence ID" value="GGC36048.1"/>
    <property type="molecule type" value="Genomic_DNA"/>
</dbReference>
<evidence type="ECO:0000256" key="5">
    <source>
        <dbReference type="SAM" id="SignalP"/>
    </source>
</evidence>
<evidence type="ECO:0000259" key="7">
    <source>
        <dbReference type="Pfam" id="PF08244"/>
    </source>
</evidence>
<dbReference type="Gene3D" id="2.115.10.20">
    <property type="entry name" value="Glycosyl hydrolase domain, family 43"/>
    <property type="match status" value="1"/>
</dbReference>
<protein>
    <submittedName>
        <fullName evidence="8">Levanase</fullName>
    </submittedName>
</protein>
<accession>A0ABQ1M723</accession>
<keyword evidence="9" id="KW-1185">Reference proteome</keyword>
<dbReference type="Pfam" id="PF08244">
    <property type="entry name" value="Glyco_hydro_32C"/>
    <property type="match status" value="1"/>
</dbReference>